<dbReference type="Gene3D" id="2.40.330.10">
    <property type="entry name" value="DNA-binding pseudobarrel domain"/>
    <property type="match status" value="1"/>
</dbReference>
<comment type="subunit">
    <text evidence="3 10">Homodimers and heterodimers.</text>
</comment>
<evidence type="ECO:0000256" key="2">
    <source>
        <dbReference type="ARBA" id="ARBA00007853"/>
    </source>
</evidence>
<dbReference type="Pfam" id="PF02362">
    <property type="entry name" value="B3"/>
    <property type="match status" value="1"/>
</dbReference>
<keyword evidence="5 10" id="KW-0238">DNA-binding</keyword>
<dbReference type="GO" id="GO:0048829">
    <property type="term" value="P:root cap development"/>
    <property type="evidence" value="ECO:0007669"/>
    <property type="project" value="UniProtKB-ARBA"/>
</dbReference>
<dbReference type="GO" id="GO:0006355">
    <property type="term" value="P:regulation of DNA-templated transcription"/>
    <property type="evidence" value="ECO:0007669"/>
    <property type="project" value="InterPro"/>
</dbReference>
<comment type="similarity">
    <text evidence="2 10">Belongs to the ARF family.</text>
</comment>
<keyword evidence="6 10" id="KW-0804">Transcription</keyword>
<dbReference type="SUPFAM" id="SSF101936">
    <property type="entry name" value="DNA-binding pseudobarrel domain"/>
    <property type="match status" value="1"/>
</dbReference>
<dbReference type="FunFam" id="2.30.30.1040:FF:000002">
    <property type="entry name" value="Auxin response factor"/>
    <property type="match status" value="1"/>
</dbReference>
<keyword evidence="7 10" id="KW-0539">Nucleus</keyword>
<feature type="compositionally biased region" description="Polar residues" evidence="11">
    <location>
        <begin position="565"/>
        <end position="583"/>
    </location>
</feature>
<dbReference type="InterPro" id="IPR053793">
    <property type="entry name" value="PB1-like"/>
</dbReference>
<evidence type="ECO:0000313" key="14">
    <source>
        <dbReference type="Proteomes" id="UP000515121"/>
    </source>
</evidence>
<evidence type="ECO:0000256" key="6">
    <source>
        <dbReference type="ARBA" id="ARBA00023163"/>
    </source>
</evidence>
<dbReference type="Proteomes" id="UP000515121">
    <property type="component" value="Unplaced"/>
</dbReference>
<gene>
    <name evidence="15" type="primary">LOC111294321</name>
</gene>
<comment type="function">
    <text evidence="9">Auxin response factors (ARFs) are transcriptional factors that bind specifically to the DNA sequence 5'-TGTCTC-3' found in the auxin-responsive promoter elements (AuxREs). Could act as transcriptional activator or repressor. Formation of heterodimers with Aux/IAA proteins may alter their ability to modulate early auxin response genes expression.</text>
</comment>
<dbReference type="SMART" id="SM01019">
    <property type="entry name" value="B3"/>
    <property type="match status" value="1"/>
</dbReference>
<dbReference type="GeneID" id="111294321"/>
<dbReference type="PROSITE" id="PS51745">
    <property type="entry name" value="PB1"/>
    <property type="match status" value="1"/>
</dbReference>
<evidence type="ECO:0000259" key="12">
    <source>
        <dbReference type="PROSITE" id="PS50863"/>
    </source>
</evidence>
<dbReference type="GO" id="GO:0005634">
    <property type="term" value="C:nucleus"/>
    <property type="evidence" value="ECO:0007669"/>
    <property type="project" value="UniProtKB-SubCell"/>
</dbReference>
<dbReference type="Gene3D" id="2.30.30.1040">
    <property type="match status" value="1"/>
</dbReference>
<evidence type="ECO:0000256" key="4">
    <source>
        <dbReference type="ARBA" id="ARBA00023015"/>
    </source>
</evidence>
<keyword evidence="8 10" id="KW-0927">Auxin signaling pathway</keyword>
<dbReference type="PROSITE" id="PS50863">
    <property type="entry name" value="B3"/>
    <property type="match status" value="1"/>
</dbReference>
<feature type="domain" description="TF-B3" evidence="12">
    <location>
        <begin position="121"/>
        <end position="223"/>
    </location>
</feature>
<dbReference type="InterPro" id="IPR015300">
    <property type="entry name" value="DNA-bd_pseudobarrel_sf"/>
</dbReference>
<name>A0A6P5YSY8_DURZI</name>
<evidence type="ECO:0000256" key="10">
    <source>
        <dbReference type="RuleBase" id="RU004561"/>
    </source>
</evidence>
<accession>A0A6P5YSY8</accession>
<protein>
    <recommendedName>
        <fullName evidence="10">Auxin response factor</fullName>
    </recommendedName>
</protein>
<dbReference type="InterPro" id="IPR044835">
    <property type="entry name" value="ARF_plant"/>
</dbReference>
<dbReference type="AlphaFoldDB" id="A0A6P5YSY8"/>
<dbReference type="GO" id="GO:0003677">
    <property type="term" value="F:DNA binding"/>
    <property type="evidence" value="ECO:0007669"/>
    <property type="project" value="UniProtKB-KW"/>
</dbReference>
<evidence type="ECO:0000256" key="11">
    <source>
        <dbReference type="SAM" id="MobiDB-lite"/>
    </source>
</evidence>
<sequence length="710" mass="78496">MITFMDSNEKLKEMEKCLDSQLWHACAGGMVQMPSVNTKVFYFPQGHAEHACGPVDFSKCPRIPAYILCRVAAVKFMADPETDEVFAKIRLIPVSTNEPDFEDDGIGSIHGNETQEKPASFAKTLTQSDANNGGGFSVPRYCAETIFPRLDYSADPPVQAILAKDVHGETWKFRHIYRGTPRRHLLTTGWSTFVNHKKLVAGDSIVFLRAENGDLCVGIRRAKRGIGGGPESSSGWNVTGGNCMVPYGGFSAFLREDENKLMRNCSNNGLSSNSNLMGKRKVRPEQVIEAATLAANGQQFDVVYYPRSSTPEFCVKASLVKTALQIRWCSGMRFKMAFETEDSSRISWFMGTISSVQVADPLRWPDSPWRLLQVTWDEPDLLLNVKRVSPWLVELVSNMPPTIHLSPFSPPRKKLRLPQHPDFPLDCQLPMPTFSGNLLGSSNPFGFLPNTTPAGMQGARHAHYGLSLSDLHLNKLQSGLYPGGFSPLDHAATPNKTSNGGSIVQKPSMSENVSRVLTMAHSTQNSKKTDDAKTHHLVLFGQPILTEQQISLSCSVDTISPVLTGNSSSDGNLDKTANFSDGSGSALHRQGPPECTTREDFRWYKDNRLEAEPNLETGHCKIFMESEDVGRTLDLSLLGSYDELHRKLAEMFGMKNSGTLSHLLYRDATGAVKQIGDELFSDFMKTARRLTILMDSSSDNGGEYRGRNKP</sequence>
<evidence type="ECO:0000256" key="3">
    <source>
        <dbReference type="ARBA" id="ARBA00011726"/>
    </source>
</evidence>
<proteinExistence type="inferred from homology"/>
<organism evidence="14 15">
    <name type="scientific">Durio zibethinus</name>
    <name type="common">Durian</name>
    <dbReference type="NCBI Taxonomy" id="66656"/>
    <lineage>
        <taxon>Eukaryota</taxon>
        <taxon>Viridiplantae</taxon>
        <taxon>Streptophyta</taxon>
        <taxon>Embryophyta</taxon>
        <taxon>Tracheophyta</taxon>
        <taxon>Spermatophyta</taxon>
        <taxon>Magnoliopsida</taxon>
        <taxon>eudicotyledons</taxon>
        <taxon>Gunneridae</taxon>
        <taxon>Pentapetalae</taxon>
        <taxon>rosids</taxon>
        <taxon>malvids</taxon>
        <taxon>Malvales</taxon>
        <taxon>Malvaceae</taxon>
        <taxon>Helicteroideae</taxon>
        <taxon>Durio</taxon>
    </lineage>
</organism>
<dbReference type="CDD" id="cd10017">
    <property type="entry name" value="B3_DNA"/>
    <property type="match status" value="1"/>
</dbReference>
<evidence type="ECO:0000256" key="5">
    <source>
        <dbReference type="ARBA" id="ARBA00023125"/>
    </source>
</evidence>
<reference evidence="15" key="1">
    <citation type="submission" date="2025-08" db="UniProtKB">
        <authorList>
            <consortium name="RefSeq"/>
        </authorList>
    </citation>
    <scope>IDENTIFICATION</scope>
    <source>
        <tissue evidence="15">Fruit stalk</tissue>
    </source>
</reference>
<dbReference type="OrthoDB" id="1906869at2759"/>
<evidence type="ECO:0000256" key="7">
    <source>
        <dbReference type="ARBA" id="ARBA00023242"/>
    </source>
</evidence>
<dbReference type="GO" id="GO:0009734">
    <property type="term" value="P:auxin-activated signaling pathway"/>
    <property type="evidence" value="ECO:0007669"/>
    <property type="project" value="UniProtKB-KW"/>
</dbReference>
<evidence type="ECO:0000256" key="9">
    <source>
        <dbReference type="ARBA" id="ARBA00037697"/>
    </source>
</evidence>
<dbReference type="PANTHER" id="PTHR31384:SF39">
    <property type="entry name" value="AUXIN RESPONSE FACTOR"/>
    <property type="match status" value="1"/>
</dbReference>
<dbReference type="Gene3D" id="3.10.20.90">
    <property type="entry name" value="Phosphatidylinositol 3-kinase Catalytic Subunit, Chain A, domain 1"/>
    <property type="match status" value="1"/>
</dbReference>
<evidence type="ECO:0000259" key="13">
    <source>
        <dbReference type="PROSITE" id="PS51745"/>
    </source>
</evidence>
<dbReference type="GO" id="GO:0051301">
    <property type="term" value="P:cell division"/>
    <property type="evidence" value="ECO:0007669"/>
    <property type="project" value="UniProtKB-ARBA"/>
</dbReference>
<keyword evidence="4 10" id="KW-0805">Transcription regulation</keyword>
<dbReference type="FunFam" id="2.40.330.10:FF:000001">
    <property type="entry name" value="Auxin response factor"/>
    <property type="match status" value="1"/>
</dbReference>
<evidence type="ECO:0000256" key="8">
    <source>
        <dbReference type="ARBA" id="ARBA00023294"/>
    </source>
</evidence>
<evidence type="ECO:0000313" key="15">
    <source>
        <dbReference type="RefSeq" id="XP_022743325.1"/>
    </source>
</evidence>
<feature type="domain" description="PB1" evidence="13">
    <location>
        <begin position="617"/>
        <end position="700"/>
    </location>
</feature>
<dbReference type="RefSeq" id="XP_022743325.1">
    <property type="nucleotide sequence ID" value="XM_022887590.1"/>
</dbReference>
<dbReference type="KEGG" id="dzi:111294321"/>
<dbReference type="GO" id="GO:0007389">
    <property type="term" value="P:pattern specification process"/>
    <property type="evidence" value="ECO:0007669"/>
    <property type="project" value="UniProtKB-ARBA"/>
</dbReference>
<evidence type="ECO:0000256" key="1">
    <source>
        <dbReference type="ARBA" id="ARBA00004123"/>
    </source>
</evidence>
<comment type="subcellular location">
    <subcellularLocation>
        <location evidence="1 10">Nucleus</location>
    </subcellularLocation>
</comment>
<feature type="region of interest" description="Disordered" evidence="11">
    <location>
        <begin position="565"/>
        <end position="594"/>
    </location>
</feature>
<dbReference type="Pfam" id="PF06507">
    <property type="entry name" value="ARF_AD"/>
    <property type="match status" value="1"/>
</dbReference>
<keyword evidence="14" id="KW-1185">Reference proteome</keyword>
<dbReference type="PANTHER" id="PTHR31384">
    <property type="entry name" value="AUXIN RESPONSE FACTOR 4-RELATED"/>
    <property type="match status" value="1"/>
</dbReference>
<dbReference type="InterPro" id="IPR010525">
    <property type="entry name" value="ARF_dom"/>
</dbReference>
<dbReference type="InterPro" id="IPR003340">
    <property type="entry name" value="B3_DNA-bd"/>
</dbReference>